<dbReference type="GO" id="GO:0008033">
    <property type="term" value="P:tRNA processing"/>
    <property type="evidence" value="ECO:0007669"/>
    <property type="project" value="UniProtKB-KW"/>
</dbReference>
<dbReference type="AlphaFoldDB" id="A0A2W5T3B4"/>
<dbReference type="Pfam" id="PF01300">
    <property type="entry name" value="Sua5_yciO_yrdC"/>
    <property type="match status" value="1"/>
</dbReference>
<dbReference type="PANTHER" id="PTHR17490">
    <property type="entry name" value="SUA5"/>
    <property type="match status" value="1"/>
</dbReference>
<evidence type="ECO:0000256" key="13">
    <source>
        <dbReference type="PIRNR" id="PIRNR004930"/>
    </source>
</evidence>
<evidence type="ECO:0000256" key="6">
    <source>
        <dbReference type="ARBA" id="ARBA00022679"/>
    </source>
</evidence>
<name>A0A2W5T3B4_9BACT</name>
<proteinExistence type="inferred from homology"/>
<feature type="binding site" evidence="14">
    <location>
        <position position="241"/>
    </location>
    <ligand>
        <name>ATP</name>
        <dbReference type="ChEBI" id="CHEBI:30616"/>
    </ligand>
</feature>
<comment type="similarity">
    <text evidence="2 13">Belongs to the SUA5 family.</text>
</comment>
<dbReference type="InterPro" id="IPR010923">
    <property type="entry name" value="T(6)A37_SUA5"/>
</dbReference>
<sequence length="339" mass="35230">MAAASTHVAHASQLRQEERVAASADITRALELLKAGGLVGLPTETVYGLAADASNELAVRRIFAAKGRPSTHPLIVHVASVEKAREWCTTLTAMGEKLAAEFWPGPLTLIVPRNEKASDAVTGGQDTVGLRVPSHPLAHALLTLFGGGLAAPSANRFGRVSPTTSAHVEEELGDVIELILEGGASNVGVESTIVDVAHGMPRLLRPGGISREAIEKVLCQPLIDGGHATDVRAPGMLESHYAPRAGLLLVTADELPGELSRLAGVRVVVIAGESVGVPDGVTKLAMPDDAAGFARELYASLREADGLGELILAVPPPESGLGLAVRDRLRRAAAPRPAK</sequence>
<protein>
    <recommendedName>
        <fullName evidence="4 13">Threonylcarbamoyl-AMP synthase</fullName>
        <shortName evidence="13">TC-AMP synthase</shortName>
        <ecNumber evidence="3 13">2.7.7.87</ecNumber>
    </recommendedName>
    <alternativeName>
        <fullName evidence="11 13">L-threonylcarbamoyladenylate synthase</fullName>
    </alternativeName>
</protein>
<dbReference type="PIRSF" id="PIRSF004930">
    <property type="entry name" value="Tln_factor_SUA5"/>
    <property type="match status" value="1"/>
</dbReference>
<comment type="catalytic activity">
    <reaction evidence="12 13">
        <text>L-threonine + hydrogencarbonate + ATP = L-threonylcarbamoyladenylate + diphosphate + H2O</text>
        <dbReference type="Rhea" id="RHEA:36407"/>
        <dbReference type="ChEBI" id="CHEBI:15377"/>
        <dbReference type="ChEBI" id="CHEBI:17544"/>
        <dbReference type="ChEBI" id="CHEBI:30616"/>
        <dbReference type="ChEBI" id="CHEBI:33019"/>
        <dbReference type="ChEBI" id="CHEBI:57926"/>
        <dbReference type="ChEBI" id="CHEBI:73682"/>
        <dbReference type="EC" id="2.7.7.87"/>
    </reaction>
</comment>
<gene>
    <name evidence="16" type="ORF">DI536_21825</name>
</gene>
<dbReference type="InterPro" id="IPR017945">
    <property type="entry name" value="DHBP_synth_RibB-like_a/b_dom"/>
</dbReference>
<feature type="binding site" evidence="14">
    <location>
        <position position="45"/>
    </location>
    <ligand>
        <name>L-threonine</name>
        <dbReference type="ChEBI" id="CHEBI:57926"/>
    </ligand>
</feature>
<dbReference type="InterPro" id="IPR006070">
    <property type="entry name" value="Sua5-like_dom"/>
</dbReference>
<dbReference type="GO" id="GO:0061710">
    <property type="term" value="F:L-threonylcarbamoyladenylate synthase"/>
    <property type="evidence" value="ECO:0007669"/>
    <property type="project" value="UniProtKB-EC"/>
</dbReference>
<dbReference type="EMBL" id="QFQP01000020">
    <property type="protein sequence ID" value="PZR09582.1"/>
    <property type="molecule type" value="Genomic_DNA"/>
</dbReference>
<dbReference type="InterPro" id="IPR050156">
    <property type="entry name" value="TC-AMP_synthase_SUA5"/>
</dbReference>
<feature type="binding site" evidence="14">
    <location>
        <position position="161"/>
    </location>
    <ligand>
        <name>ATP</name>
        <dbReference type="ChEBI" id="CHEBI:30616"/>
    </ligand>
</feature>
<evidence type="ECO:0000256" key="5">
    <source>
        <dbReference type="ARBA" id="ARBA00022490"/>
    </source>
</evidence>
<evidence type="ECO:0000256" key="10">
    <source>
        <dbReference type="ARBA" id="ARBA00022840"/>
    </source>
</evidence>
<evidence type="ECO:0000256" key="12">
    <source>
        <dbReference type="ARBA" id="ARBA00048366"/>
    </source>
</evidence>
<feature type="binding site" evidence="14">
    <location>
        <position position="151"/>
    </location>
    <ligand>
        <name>L-threonine</name>
        <dbReference type="ChEBI" id="CHEBI:57926"/>
    </ligand>
</feature>
<feature type="binding site" evidence="14">
    <location>
        <position position="77"/>
    </location>
    <ligand>
        <name>L-threonine</name>
        <dbReference type="ChEBI" id="CHEBI:57926"/>
    </ligand>
</feature>
<keyword evidence="6 13" id="KW-0808">Transferase</keyword>
<keyword evidence="7 13" id="KW-0819">tRNA processing</keyword>
<evidence type="ECO:0000256" key="1">
    <source>
        <dbReference type="ARBA" id="ARBA00004496"/>
    </source>
</evidence>
<comment type="function">
    <text evidence="13">Required for the formation of a threonylcarbamoyl group on adenosine at position 37 (t(6)A37) in tRNAs that read codons beginning with adenine.</text>
</comment>
<dbReference type="SUPFAM" id="SSF55821">
    <property type="entry name" value="YrdC/RibB"/>
    <property type="match status" value="1"/>
</dbReference>
<dbReference type="GO" id="GO:0005524">
    <property type="term" value="F:ATP binding"/>
    <property type="evidence" value="ECO:0007669"/>
    <property type="project" value="UniProtKB-UniRule"/>
</dbReference>
<keyword evidence="9 13" id="KW-0547">Nucleotide-binding</keyword>
<dbReference type="GO" id="GO:0003725">
    <property type="term" value="F:double-stranded RNA binding"/>
    <property type="evidence" value="ECO:0007669"/>
    <property type="project" value="UniProtKB-UniRule"/>
</dbReference>
<evidence type="ECO:0000256" key="8">
    <source>
        <dbReference type="ARBA" id="ARBA00022695"/>
    </source>
</evidence>
<keyword evidence="10 13" id="KW-0067">ATP-binding</keyword>
<evidence type="ECO:0000256" key="9">
    <source>
        <dbReference type="ARBA" id="ARBA00022741"/>
    </source>
</evidence>
<evidence type="ECO:0000256" key="11">
    <source>
        <dbReference type="ARBA" id="ARBA00029774"/>
    </source>
</evidence>
<feature type="binding site" evidence="14">
    <location>
        <position position="205"/>
    </location>
    <ligand>
        <name>ATP</name>
        <dbReference type="ChEBI" id="CHEBI:30616"/>
    </ligand>
</feature>
<dbReference type="InterPro" id="IPR005145">
    <property type="entry name" value="Sua5_C"/>
</dbReference>
<evidence type="ECO:0000256" key="4">
    <source>
        <dbReference type="ARBA" id="ARBA00015492"/>
    </source>
</evidence>
<dbReference type="Pfam" id="PF03481">
    <property type="entry name" value="Sua5_C"/>
    <property type="match status" value="1"/>
</dbReference>
<evidence type="ECO:0000256" key="2">
    <source>
        <dbReference type="ARBA" id="ARBA00007663"/>
    </source>
</evidence>
<dbReference type="GO" id="GO:0000049">
    <property type="term" value="F:tRNA binding"/>
    <property type="evidence" value="ECO:0007669"/>
    <property type="project" value="TreeGrafter"/>
</dbReference>
<comment type="subcellular location">
    <subcellularLocation>
        <location evidence="1 13">Cytoplasm</location>
    </subcellularLocation>
</comment>
<dbReference type="Gene3D" id="3.40.50.11030">
    <property type="entry name" value="Threonylcarbamoyl-AMP synthase, C-terminal domain"/>
    <property type="match status" value="1"/>
</dbReference>
<evidence type="ECO:0000256" key="7">
    <source>
        <dbReference type="ARBA" id="ARBA00022694"/>
    </source>
</evidence>
<feature type="domain" description="YrdC-like" evidence="15">
    <location>
        <begin position="23"/>
        <end position="209"/>
    </location>
</feature>
<accession>A0A2W5T3B4</accession>
<evidence type="ECO:0000259" key="15">
    <source>
        <dbReference type="PROSITE" id="PS51163"/>
    </source>
</evidence>
<evidence type="ECO:0000313" key="16">
    <source>
        <dbReference type="EMBL" id="PZR09582.1"/>
    </source>
</evidence>
<dbReference type="Proteomes" id="UP000249061">
    <property type="component" value="Unassembled WGS sequence"/>
</dbReference>
<feature type="binding site" evidence="14">
    <location>
        <position position="131"/>
    </location>
    <ligand>
        <name>L-threonine</name>
        <dbReference type="ChEBI" id="CHEBI:57926"/>
    </ligand>
</feature>
<keyword evidence="8 13" id="KW-0548">Nucleotidyltransferase</keyword>
<dbReference type="EC" id="2.7.7.87" evidence="3 13"/>
<dbReference type="PANTHER" id="PTHR17490:SF16">
    <property type="entry name" value="THREONYLCARBAMOYL-AMP SYNTHASE"/>
    <property type="match status" value="1"/>
</dbReference>
<evidence type="ECO:0000313" key="17">
    <source>
        <dbReference type="Proteomes" id="UP000249061"/>
    </source>
</evidence>
<organism evidence="16 17">
    <name type="scientific">Archangium gephyra</name>
    <dbReference type="NCBI Taxonomy" id="48"/>
    <lineage>
        <taxon>Bacteria</taxon>
        <taxon>Pseudomonadati</taxon>
        <taxon>Myxococcota</taxon>
        <taxon>Myxococcia</taxon>
        <taxon>Myxococcales</taxon>
        <taxon>Cystobacterineae</taxon>
        <taxon>Archangiaceae</taxon>
        <taxon>Archangium</taxon>
    </lineage>
</organism>
<dbReference type="FunFam" id="3.90.870.10:FF:000009">
    <property type="entry name" value="Threonylcarbamoyl-AMP synthase, putative"/>
    <property type="match status" value="1"/>
</dbReference>
<feature type="binding site" evidence="14">
    <location>
        <position position="191"/>
    </location>
    <ligand>
        <name>L-threonine</name>
        <dbReference type="ChEBI" id="CHEBI:57926"/>
    </ligand>
</feature>
<dbReference type="GO" id="GO:0005737">
    <property type="term" value="C:cytoplasm"/>
    <property type="evidence" value="ECO:0007669"/>
    <property type="project" value="UniProtKB-SubCell"/>
</dbReference>
<keyword evidence="5 13" id="KW-0963">Cytoplasm</keyword>
<evidence type="ECO:0000256" key="3">
    <source>
        <dbReference type="ARBA" id="ARBA00012584"/>
    </source>
</evidence>
<dbReference type="GO" id="GO:0006450">
    <property type="term" value="P:regulation of translational fidelity"/>
    <property type="evidence" value="ECO:0007669"/>
    <property type="project" value="TreeGrafter"/>
</dbReference>
<feature type="binding site" evidence="14">
    <location>
        <position position="68"/>
    </location>
    <ligand>
        <name>L-threonine</name>
        <dbReference type="ChEBI" id="CHEBI:57926"/>
    </ligand>
</feature>
<dbReference type="PROSITE" id="PS51163">
    <property type="entry name" value="YRDC"/>
    <property type="match status" value="1"/>
</dbReference>
<dbReference type="NCBIfam" id="TIGR00057">
    <property type="entry name" value="L-threonylcarbamoyladenylate synthase"/>
    <property type="match status" value="1"/>
</dbReference>
<dbReference type="InterPro" id="IPR038385">
    <property type="entry name" value="Sua5/YwlC_C"/>
</dbReference>
<dbReference type="Gene3D" id="3.90.870.10">
    <property type="entry name" value="DHBP synthase"/>
    <property type="match status" value="1"/>
</dbReference>
<reference evidence="16 17" key="1">
    <citation type="submission" date="2017-08" db="EMBL/GenBank/DDBJ databases">
        <title>Infants hospitalized years apart are colonized by the same room-sourced microbial strains.</title>
        <authorList>
            <person name="Brooks B."/>
            <person name="Olm M.R."/>
            <person name="Firek B.A."/>
            <person name="Baker R."/>
            <person name="Thomas B.C."/>
            <person name="Morowitz M.J."/>
            <person name="Banfield J.F."/>
        </authorList>
    </citation>
    <scope>NUCLEOTIDE SEQUENCE [LARGE SCALE GENOMIC DNA]</scope>
    <source>
        <strain evidence="16">S2_003_000_R2_14</strain>
    </source>
</reference>
<feature type="binding site" evidence="14">
    <location>
        <position position="127"/>
    </location>
    <ligand>
        <name>ATP</name>
        <dbReference type="ChEBI" id="CHEBI:30616"/>
    </ligand>
</feature>
<evidence type="ECO:0000256" key="14">
    <source>
        <dbReference type="PIRSR" id="PIRSR004930-1"/>
    </source>
</evidence>
<comment type="caution">
    <text evidence="16">The sequence shown here is derived from an EMBL/GenBank/DDBJ whole genome shotgun (WGS) entry which is preliminary data.</text>
</comment>
<feature type="binding site" evidence="14">
    <location>
        <position position="153"/>
    </location>
    <ligand>
        <name>ATP</name>
        <dbReference type="ChEBI" id="CHEBI:30616"/>
    </ligand>
</feature>